<organism evidence="3 4">
    <name type="scientific">Amycolatopsis rhabdoformis</name>
    <dbReference type="NCBI Taxonomy" id="1448059"/>
    <lineage>
        <taxon>Bacteria</taxon>
        <taxon>Bacillati</taxon>
        <taxon>Actinomycetota</taxon>
        <taxon>Actinomycetes</taxon>
        <taxon>Pseudonocardiales</taxon>
        <taxon>Pseudonocardiaceae</taxon>
        <taxon>Amycolatopsis</taxon>
    </lineage>
</organism>
<evidence type="ECO:0000313" key="3">
    <source>
        <dbReference type="EMBL" id="WSE29645.1"/>
    </source>
</evidence>
<dbReference type="PROSITE" id="PS00086">
    <property type="entry name" value="CYTOCHROME_P450"/>
    <property type="match status" value="1"/>
</dbReference>
<gene>
    <name evidence="3" type="ORF">VSH64_43785</name>
</gene>
<keyword evidence="2" id="KW-0479">Metal-binding</keyword>
<dbReference type="Gene3D" id="1.10.630.10">
    <property type="entry name" value="Cytochrome P450"/>
    <property type="match status" value="1"/>
</dbReference>
<keyword evidence="2" id="KW-0408">Iron</keyword>
<dbReference type="PRINTS" id="PR00359">
    <property type="entry name" value="BP450"/>
</dbReference>
<comment type="similarity">
    <text evidence="1 2">Belongs to the cytochrome P450 family.</text>
</comment>
<dbReference type="InterPro" id="IPR001128">
    <property type="entry name" value="Cyt_P450"/>
</dbReference>
<dbReference type="PANTHER" id="PTHR46696:SF1">
    <property type="entry name" value="CYTOCHROME P450 YJIB-RELATED"/>
    <property type="match status" value="1"/>
</dbReference>
<evidence type="ECO:0000256" key="1">
    <source>
        <dbReference type="ARBA" id="ARBA00010617"/>
    </source>
</evidence>
<keyword evidence="2" id="KW-0349">Heme</keyword>
<keyword evidence="4" id="KW-1185">Reference proteome</keyword>
<name>A0ABZ1I5T6_9PSEU</name>
<dbReference type="EMBL" id="CP142149">
    <property type="protein sequence ID" value="WSE29645.1"/>
    <property type="molecule type" value="Genomic_DNA"/>
</dbReference>
<protein>
    <submittedName>
        <fullName evidence="3">Cytochrome P450</fullName>
    </submittedName>
</protein>
<dbReference type="PANTHER" id="PTHR46696">
    <property type="entry name" value="P450, PUTATIVE (EUROFUNG)-RELATED"/>
    <property type="match status" value="1"/>
</dbReference>
<evidence type="ECO:0000313" key="4">
    <source>
        <dbReference type="Proteomes" id="UP001330812"/>
    </source>
</evidence>
<accession>A0ABZ1I5T6</accession>
<dbReference type="SUPFAM" id="SSF48264">
    <property type="entry name" value="Cytochrome P450"/>
    <property type="match status" value="1"/>
</dbReference>
<sequence>MEEEMGEGVGDGVGDVVRVGMAELVGRVRAGEPYGGYAELRARADVVGVGDGVVAVLGFGEAEKVLRGGRFGHAEPEVIAEAGDPADPDVPVDGEGRVVRAFVFLNPPAHTRLRRVVGKAFTARTVEGLRPRVEELVGEFVERVVEAREVDLMGELAVPLPVTVIAELLGVPVADRERFGAWSGAMARAGDPAFLLPPGVAEAAAAARREFVAYFRELAAERRKKPREDLLSELVAGEGERLSEGELLVTLTLLLVAGHETTTNLIGNGMLALLRNPEQYATLGRDASLVDGAVEEILRYDSPIQLAPRTVLADTELGGVELQAGTSVLVLVGAANRDPREYDDPDRFDIRRPVSRHLAFGRGIHFCLGAPLARMEGRIVLRELAKRLPALRLAGEPERADTVTLRGLRTLPVAVG</sequence>
<dbReference type="InterPro" id="IPR017972">
    <property type="entry name" value="Cyt_P450_CS"/>
</dbReference>
<keyword evidence="2" id="KW-0503">Monooxygenase</keyword>
<dbReference type="InterPro" id="IPR002397">
    <property type="entry name" value="Cyt_P450_B"/>
</dbReference>
<evidence type="ECO:0000256" key="2">
    <source>
        <dbReference type="RuleBase" id="RU000461"/>
    </source>
</evidence>
<dbReference type="PRINTS" id="PR00385">
    <property type="entry name" value="P450"/>
</dbReference>
<dbReference type="CDD" id="cd20625">
    <property type="entry name" value="CYP164-like"/>
    <property type="match status" value="1"/>
</dbReference>
<proteinExistence type="inferred from homology"/>
<dbReference type="Pfam" id="PF00067">
    <property type="entry name" value="p450"/>
    <property type="match status" value="1"/>
</dbReference>
<dbReference type="InterPro" id="IPR036396">
    <property type="entry name" value="Cyt_P450_sf"/>
</dbReference>
<keyword evidence="2" id="KW-0560">Oxidoreductase</keyword>
<dbReference type="Proteomes" id="UP001330812">
    <property type="component" value="Chromosome"/>
</dbReference>
<reference evidence="3 4" key="1">
    <citation type="journal article" date="2015" name="Int. J. Syst. Evol. Microbiol.">
        <title>Amycolatopsis rhabdoformis sp. nov., an actinomycete isolated from a tropical forest soil.</title>
        <authorList>
            <person name="Souza W.R."/>
            <person name="Silva R.E."/>
            <person name="Goodfellow M."/>
            <person name="Busarakam K."/>
            <person name="Figueiro F.S."/>
            <person name="Ferreira D."/>
            <person name="Rodrigues-Filho E."/>
            <person name="Moraes L.A.B."/>
            <person name="Zucchi T.D."/>
        </authorList>
    </citation>
    <scope>NUCLEOTIDE SEQUENCE [LARGE SCALE GENOMIC DNA]</scope>
    <source>
        <strain evidence="3 4">NCIMB 14900</strain>
    </source>
</reference>
<dbReference type="RefSeq" id="WP_326568605.1">
    <property type="nucleotide sequence ID" value="NZ_CP142149.1"/>
</dbReference>